<dbReference type="Proteomes" id="UP000053937">
    <property type="component" value="Unassembled WGS sequence"/>
</dbReference>
<organism evidence="1 2">
    <name type="scientific">Chlorobium limicola</name>
    <dbReference type="NCBI Taxonomy" id="1092"/>
    <lineage>
        <taxon>Bacteria</taxon>
        <taxon>Pseudomonadati</taxon>
        <taxon>Chlorobiota</taxon>
        <taxon>Chlorobiia</taxon>
        <taxon>Chlorobiales</taxon>
        <taxon>Chlorobiaceae</taxon>
        <taxon>Chlorobium/Pelodictyon group</taxon>
        <taxon>Chlorobium</taxon>
    </lineage>
</organism>
<dbReference type="AlphaFoldDB" id="A0A101JJX3"/>
<protein>
    <submittedName>
        <fullName evidence="1">Uncharacterized protein</fullName>
    </submittedName>
</protein>
<sequence length="269" mass="29657">MRIKSSGSGSYVVTACKVLPLGTKAFEGKKQARSLKKILALTEEWRGEALALCFCPGAYFPLHAYFPSNAPKEACEDYCRIEAAHFLDRPEEYLHDHTAYAGSAVKNNLEKHLVLFYHAEPFKTLSIGFSERHPLLFSGSPLIPELHHSLSIKEKTAFLDLENSHVALTVANKGKLEYFNCHPVKERKEAEYFAIHELQSNPIIHDSAIQAGGSLFDKAMTSLLEKETSCHVVPPGLPDGVLFSGRDGSVCRSSAAVKAIRTAVMALEN</sequence>
<dbReference type="EMBL" id="LMBR01000138">
    <property type="protein sequence ID" value="KUL28113.1"/>
    <property type="molecule type" value="Genomic_DNA"/>
</dbReference>
<comment type="caution">
    <text evidence="1">The sequence shown here is derived from an EMBL/GenBank/DDBJ whole genome shotgun (WGS) entry which is preliminary data.</text>
</comment>
<proteinExistence type="predicted"/>
<accession>A0A101JJX3</accession>
<dbReference type="PROSITE" id="PS51257">
    <property type="entry name" value="PROKAR_LIPOPROTEIN"/>
    <property type="match status" value="1"/>
</dbReference>
<name>A0A101JJX3_CHLLI</name>
<reference evidence="1 2" key="1">
    <citation type="submission" date="2015-10" db="EMBL/GenBank/DDBJ databases">
        <title>Draft Genome Sequence of Chlorobium limicola strain Frasassi Growing under Artificial Lighting in the Frasassi Cave System.</title>
        <authorList>
            <person name="Mansor M."/>
            <person name="Macalady J."/>
        </authorList>
    </citation>
    <scope>NUCLEOTIDE SEQUENCE [LARGE SCALE GENOMIC DNA]</scope>
    <source>
        <strain evidence="1 2">Frasassi</strain>
    </source>
</reference>
<gene>
    <name evidence="1" type="ORF">ASB62_05835</name>
</gene>
<evidence type="ECO:0000313" key="2">
    <source>
        <dbReference type="Proteomes" id="UP000053937"/>
    </source>
</evidence>
<evidence type="ECO:0000313" key="1">
    <source>
        <dbReference type="EMBL" id="KUL28113.1"/>
    </source>
</evidence>
<keyword evidence="2" id="KW-1185">Reference proteome</keyword>